<dbReference type="AlphaFoldDB" id="A0A428PTP5"/>
<accession>A0A428PTP5</accession>
<protein>
    <submittedName>
        <fullName evidence="1">Uncharacterized protein</fullName>
    </submittedName>
</protein>
<proteinExistence type="predicted"/>
<evidence type="ECO:0000313" key="2">
    <source>
        <dbReference type="Proteomes" id="UP000288168"/>
    </source>
</evidence>
<name>A0A428PTP5_9HYPO</name>
<comment type="caution">
    <text evidence="1">The sequence shown here is derived from an EMBL/GenBank/DDBJ whole genome shotgun (WGS) entry which is preliminary data.</text>
</comment>
<keyword evidence="2" id="KW-1185">Reference proteome</keyword>
<reference evidence="1 2" key="1">
    <citation type="submission" date="2017-06" db="EMBL/GenBank/DDBJ databases">
        <title>Comparative genomic analysis of Ambrosia Fusariam Clade fungi.</title>
        <authorList>
            <person name="Stajich J.E."/>
            <person name="Carrillo J."/>
            <person name="Kijimoto T."/>
            <person name="Eskalen A."/>
            <person name="O'Donnell K."/>
            <person name="Kasson M."/>
        </authorList>
    </citation>
    <scope>NUCLEOTIDE SEQUENCE [LARGE SCALE GENOMIC DNA]</scope>
    <source>
        <strain evidence="1 2">NRRL62584</strain>
    </source>
</reference>
<gene>
    <name evidence="1" type="ORF">CEP54_008862</name>
</gene>
<dbReference type="OrthoDB" id="265717at2759"/>
<dbReference type="EMBL" id="NKCI01000092">
    <property type="protein sequence ID" value="RSL56421.1"/>
    <property type="molecule type" value="Genomic_DNA"/>
</dbReference>
<organism evidence="1 2">
    <name type="scientific">Fusarium duplospermum</name>
    <dbReference type="NCBI Taxonomy" id="1325734"/>
    <lineage>
        <taxon>Eukaryota</taxon>
        <taxon>Fungi</taxon>
        <taxon>Dikarya</taxon>
        <taxon>Ascomycota</taxon>
        <taxon>Pezizomycotina</taxon>
        <taxon>Sordariomycetes</taxon>
        <taxon>Hypocreomycetidae</taxon>
        <taxon>Hypocreales</taxon>
        <taxon>Nectriaceae</taxon>
        <taxon>Fusarium</taxon>
        <taxon>Fusarium solani species complex</taxon>
    </lineage>
</organism>
<dbReference type="STRING" id="1325734.A0A428PTP5"/>
<dbReference type="Proteomes" id="UP000288168">
    <property type="component" value="Unassembled WGS sequence"/>
</dbReference>
<evidence type="ECO:0000313" key="1">
    <source>
        <dbReference type="EMBL" id="RSL56421.1"/>
    </source>
</evidence>
<sequence>MGFDCGFDIYPRLEATPENKETYQRFLDEIIDTYKDTYDQRGRRTDGKVLEMPEDSDKPNRAYIMFMVGECPHMPSSPDHCDYFLRFSSKVSGSLTTPAQSYIRDVYKIAKKHLGGRVHFWHELNETDDQNQWGCYDWNEANDAWKKLWEMGKAQEPA</sequence>